<dbReference type="InterPro" id="IPR023214">
    <property type="entry name" value="HAD_sf"/>
</dbReference>
<dbReference type="Pfam" id="PF13242">
    <property type="entry name" value="Hydrolase_like"/>
    <property type="match status" value="1"/>
</dbReference>
<reference evidence="3 4" key="1">
    <citation type="submission" date="2023-03" db="EMBL/GenBank/DDBJ databases">
        <title>Bacillus Genome Sequencing.</title>
        <authorList>
            <person name="Dunlap C."/>
        </authorList>
    </citation>
    <scope>NUCLEOTIDE SEQUENCE [LARGE SCALE GENOMIC DNA]</scope>
    <source>
        <strain evidence="3 4">B-23453</strain>
    </source>
</reference>
<dbReference type="Gene3D" id="3.40.50.1000">
    <property type="entry name" value="HAD superfamily/HAD-like"/>
    <property type="match status" value="1"/>
</dbReference>
<evidence type="ECO:0000313" key="4">
    <source>
        <dbReference type="Proteomes" id="UP001341444"/>
    </source>
</evidence>
<dbReference type="SFLD" id="SFLDG01129">
    <property type="entry name" value="C1.5:_HAD__Beta-PGM__Phosphata"/>
    <property type="match status" value="1"/>
</dbReference>
<keyword evidence="2" id="KW-0460">Magnesium</keyword>
<gene>
    <name evidence="3" type="ORF">P4T90_06925</name>
</gene>
<keyword evidence="1" id="KW-0378">Hydrolase</keyword>
<evidence type="ECO:0000256" key="2">
    <source>
        <dbReference type="ARBA" id="ARBA00022842"/>
    </source>
</evidence>
<protein>
    <submittedName>
        <fullName evidence="3">HAD hydrolase-like protein</fullName>
    </submittedName>
</protein>
<sequence>MYETILFDVDGVFLSEDRYFDASALTIWELLYSENYLGLSQEEFNTSYDDEAIRGIRECIFKKDQILKEYKSRGLNANWDMIYITFSYHLVELMAQIKDKETNKIEKWLENEIDYTTLEEMKQVFAVHSCKPNYDAVLHRVKNLKEIGKALILEINKQAEEELGVKTSIFKSKSKLWSICEHISQEWYVGDEWVLTSTGRPAVQTGKQGFLNDEKTLGSPEDIQNLLRFVRESGINVGIGTGRPQLETLKPFQHLNWIEFFDTNHIVTADEVLFAEKEFPESPSLSKPHPFSYLFAWAGKDTALESILKWGLPVQNGEKILVVGDSLADLFAARKMGCRFAAVLTGLSGKSARAEFEMHQADYILDSILDLKELLTARLFS</sequence>
<dbReference type="SFLD" id="SFLDS00003">
    <property type="entry name" value="Haloacid_Dehalogenase"/>
    <property type="match status" value="1"/>
</dbReference>
<evidence type="ECO:0000256" key="1">
    <source>
        <dbReference type="ARBA" id="ARBA00022801"/>
    </source>
</evidence>
<keyword evidence="4" id="KW-1185">Reference proteome</keyword>
<dbReference type="PANTHER" id="PTHR43434:SF1">
    <property type="entry name" value="PHOSPHOGLYCOLATE PHOSPHATASE"/>
    <property type="match status" value="1"/>
</dbReference>
<dbReference type="Proteomes" id="UP001341444">
    <property type="component" value="Unassembled WGS sequence"/>
</dbReference>
<comment type="caution">
    <text evidence="3">The sequence shown here is derived from an EMBL/GenBank/DDBJ whole genome shotgun (WGS) entry which is preliminary data.</text>
</comment>
<dbReference type="PANTHER" id="PTHR43434">
    <property type="entry name" value="PHOSPHOGLYCOLATE PHOSPHATASE"/>
    <property type="match status" value="1"/>
</dbReference>
<evidence type="ECO:0000313" key="3">
    <source>
        <dbReference type="EMBL" id="MED1202824.1"/>
    </source>
</evidence>
<name>A0ABU6MEF4_9BACI</name>
<dbReference type="EMBL" id="JARMAB010000008">
    <property type="protein sequence ID" value="MED1202824.1"/>
    <property type="molecule type" value="Genomic_DNA"/>
</dbReference>
<accession>A0ABU6MEF4</accession>
<dbReference type="RefSeq" id="WP_066267546.1">
    <property type="nucleotide sequence ID" value="NZ_JARMAB010000008.1"/>
</dbReference>
<organism evidence="3 4">
    <name type="scientific">Heyndrickxia acidicola</name>
    <dbReference type="NCBI Taxonomy" id="209389"/>
    <lineage>
        <taxon>Bacteria</taxon>
        <taxon>Bacillati</taxon>
        <taxon>Bacillota</taxon>
        <taxon>Bacilli</taxon>
        <taxon>Bacillales</taxon>
        <taxon>Bacillaceae</taxon>
        <taxon>Heyndrickxia</taxon>
    </lineage>
</organism>
<proteinExistence type="predicted"/>
<dbReference type="SUPFAM" id="SSF56784">
    <property type="entry name" value="HAD-like"/>
    <property type="match status" value="1"/>
</dbReference>
<dbReference type="InterPro" id="IPR036412">
    <property type="entry name" value="HAD-like_sf"/>
</dbReference>
<dbReference type="CDD" id="cd01427">
    <property type="entry name" value="HAD_like"/>
    <property type="match status" value="1"/>
</dbReference>
<dbReference type="InterPro" id="IPR050155">
    <property type="entry name" value="HAD-like_hydrolase_sf"/>
</dbReference>